<comment type="similarity">
    <text evidence="2">Belongs to the autoinducer-2 exporter (AI-2E) (TC 2.A.86) family.</text>
</comment>
<keyword evidence="10" id="KW-1185">Reference proteome</keyword>
<proteinExistence type="inferred from homology"/>
<evidence type="ECO:0000313" key="9">
    <source>
        <dbReference type="Proteomes" id="UP000254330"/>
    </source>
</evidence>
<dbReference type="InterPro" id="IPR002549">
    <property type="entry name" value="AI-2E-like"/>
</dbReference>
<evidence type="ECO:0000313" key="8">
    <source>
        <dbReference type="EMBL" id="TDR42130.1"/>
    </source>
</evidence>
<dbReference type="RefSeq" id="WP_109348790.1">
    <property type="nucleotide sequence ID" value="NZ_BJUE01000002.1"/>
</dbReference>
<comment type="caution">
    <text evidence="7">The sequence shown here is derived from an EMBL/GenBank/DDBJ whole genome shotgun (WGS) entry which is preliminary data.</text>
</comment>
<feature type="transmembrane region" description="Helical" evidence="6">
    <location>
        <begin position="5"/>
        <end position="24"/>
    </location>
</feature>
<dbReference type="AlphaFoldDB" id="A0A2U3AFF1"/>
<evidence type="ECO:0000256" key="3">
    <source>
        <dbReference type="ARBA" id="ARBA00022692"/>
    </source>
</evidence>
<feature type="transmembrane region" description="Helical" evidence="6">
    <location>
        <begin position="218"/>
        <end position="235"/>
    </location>
</feature>
<dbReference type="GO" id="GO:0016020">
    <property type="term" value="C:membrane"/>
    <property type="evidence" value="ECO:0007669"/>
    <property type="project" value="UniProtKB-SubCell"/>
</dbReference>
<gene>
    <name evidence="7" type="primary">yhhT</name>
    <name evidence="8" type="ORF">DFR61_10420</name>
    <name evidence="7" type="ORF">NCTC10597_02743</name>
</gene>
<dbReference type="OrthoDB" id="9793390at2"/>
<evidence type="ECO:0000313" key="7">
    <source>
        <dbReference type="EMBL" id="STX10951.1"/>
    </source>
</evidence>
<evidence type="ECO:0000256" key="2">
    <source>
        <dbReference type="ARBA" id="ARBA00009773"/>
    </source>
</evidence>
<dbReference type="Proteomes" id="UP000294641">
    <property type="component" value="Unassembled WGS sequence"/>
</dbReference>
<sequence length="359" mass="40830">MTKKVWFQASIGILILLLITKYFIEIKHIFYPLAVILSAIFTPLLIGGVLFYITEPLQRFLEKRKFPRWASISSILAILIGAITVFISFIWPMISVQLNNFIQAFPGLMNEFSKWTKYVLEHRDNLPDQVQDAISSAINSVKEYAILTSKFLVDVISAIVSWAFVLILIPFFFIYMLKDHEKFAPRIYNLFTGNRREWVKKTIKDVNDVLKNYIQGQILISFLLATIMFIGYLIIGIDYALLLVIFAFFMNIIPFIGPWIAFIPALIIGFLDSPMTALWVCVVTLVAQQIDSNLITPNVMGKTLDIHPLTVITIILAAGNIAGFLGILLGVPFYAVIKVIVKNVYERRQAIQKAVTKEI</sequence>
<evidence type="ECO:0000256" key="5">
    <source>
        <dbReference type="ARBA" id="ARBA00023136"/>
    </source>
</evidence>
<comment type="subcellular location">
    <subcellularLocation>
        <location evidence="1">Membrane</location>
        <topology evidence="1">Multi-pass membrane protein</topology>
    </subcellularLocation>
</comment>
<dbReference type="PANTHER" id="PTHR21716:SF69">
    <property type="entry name" value="TRANSPORT PROTEIN YUBA-RELATED"/>
    <property type="match status" value="1"/>
</dbReference>
<reference evidence="8 10" key="2">
    <citation type="submission" date="2019-03" db="EMBL/GenBank/DDBJ databases">
        <title>Genomic Encyclopedia of Type Strains, Phase IV (KMG-IV): sequencing the most valuable type-strain genomes for metagenomic binning, comparative biology and taxonomic classification.</title>
        <authorList>
            <person name="Goeker M."/>
        </authorList>
    </citation>
    <scope>NUCLEOTIDE SEQUENCE [LARGE SCALE GENOMIC DNA]</scope>
    <source>
        <strain evidence="8 10">DSM 20580</strain>
    </source>
</reference>
<reference evidence="7 9" key="1">
    <citation type="submission" date="2018-06" db="EMBL/GenBank/DDBJ databases">
        <authorList>
            <consortium name="Pathogen Informatics"/>
            <person name="Doyle S."/>
        </authorList>
    </citation>
    <scope>NUCLEOTIDE SEQUENCE [LARGE SCALE GENOMIC DNA]</scope>
    <source>
        <strain evidence="7 9">NCTC10597</strain>
    </source>
</reference>
<evidence type="ECO:0000256" key="1">
    <source>
        <dbReference type="ARBA" id="ARBA00004141"/>
    </source>
</evidence>
<keyword evidence="4 6" id="KW-1133">Transmembrane helix</keyword>
<feature type="transmembrane region" description="Helical" evidence="6">
    <location>
        <begin position="74"/>
        <end position="94"/>
    </location>
</feature>
<dbReference type="EMBL" id="UGNP01000001">
    <property type="protein sequence ID" value="STX10951.1"/>
    <property type="molecule type" value="Genomic_DNA"/>
</dbReference>
<accession>A0A2U3AFF1</accession>
<feature type="transmembrane region" description="Helical" evidence="6">
    <location>
        <begin position="30"/>
        <end position="53"/>
    </location>
</feature>
<evidence type="ECO:0000313" key="10">
    <source>
        <dbReference type="Proteomes" id="UP000294641"/>
    </source>
</evidence>
<dbReference type="PANTHER" id="PTHR21716">
    <property type="entry name" value="TRANSMEMBRANE PROTEIN"/>
    <property type="match status" value="1"/>
</dbReference>
<protein>
    <submittedName>
        <fullName evidence="7">Pheromone autoinducer 2 transporter</fullName>
    </submittedName>
    <submittedName>
        <fullName evidence="8">PurR-regulated permease PerM</fullName>
    </submittedName>
</protein>
<keyword evidence="5 6" id="KW-0472">Membrane</keyword>
<evidence type="ECO:0000256" key="4">
    <source>
        <dbReference type="ARBA" id="ARBA00022989"/>
    </source>
</evidence>
<keyword evidence="3 6" id="KW-0812">Transmembrane</keyword>
<organism evidence="7 9">
    <name type="scientific">Kurthia zopfii</name>
    <dbReference type="NCBI Taxonomy" id="1650"/>
    <lineage>
        <taxon>Bacteria</taxon>
        <taxon>Bacillati</taxon>
        <taxon>Bacillota</taxon>
        <taxon>Bacilli</taxon>
        <taxon>Bacillales</taxon>
        <taxon>Caryophanaceae</taxon>
        <taxon>Kurthia</taxon>
    </lineage>
</organism>
<dbReference type="EMBL" id="SNZG01000004">
    <property type="protein sequence ID" value="TDR42130.1"/>
    <property type="molecule type" value="Genomic_DNA"/>
</dbReference>
<dbReference type="GO" id="GO:0055085">
    <property type="term" value="P:transmembrane transport"/>
    <property type="evidence" value="ECO:0007669"/>
    <property type="project" value="TreeGrafter"/>
</dbReference>
<name>A0A2U3AFF1_9BACL</name>
<dbReference type="Proteomes" id="UP000254330">
    <property type="component" value="Unassembled WGS sequence"/>
</dbReference>
<dbReference type="Pfam" id="PF01594">
    <property type="entry name" value="AI-2E_transport"/>
    <property type="match status" value="1"/>
</dbReference>
<evidence type="ECO:0000256" key="6">
    <source>
        <dbReference type="SAM" id="Phobius"/>
    </source>
</evidence>
<feature type="transmembrane region" description="Helical" evidence="6">
    <location>
        <begin position="241"/>
        <end position="263"/>
    </location>
</feature>
<feature type="transmembrane region" description="Helical" evidence="6">
    <location>
        <begin position="310"/>
        <end position="337"/>
    </location>
</feature>
<feature type="transmembrane region" description="Helical" evidence="6">
    <location>
        <begin position="155"/>
        <end position="177"/>
    </location>
</feature>
<feature type="transmembrane region" description="Helical" evidence="6">
    <location>
        <begin position="270"/>
        <end position="290"/>
    </location>
</feature>